<dbReference type="EMBL" id="BLZA01000010">
    <property type="protein sequence ID" value="GHJ85154.1"/>
    <property type="molecule type" value="Genomic_DNA"/>
</dbReference>
<name>A0A8H3TQL2_9TREE</name>
<accession>A0A8H3TQL2</accession>
<dbReference type="Proteomes" id="UP000620104">
    <property type="component" value="Unassembled WGS sequence"/>
</dbReference>
<evidence type="ECO:0000313" key="3">
    <source>
        <dbReference type="Proteomes" id="UP000620104"/>
    </source>
</evidence>
<dbReference type="AlphaFoldDB" id="A0A8H3TQL2"/>
<feature type="compositionally biased region" description="Basic and acidic residues" evidence="1">
    <location>
        <begin position="86"/>
        <end position="102"/>
    </location>
</feature>
<protein>
    <submittedName>
        <fullName evidence="2">Uncharacterized protein</fullName>
    </submittedName>
</protein>
<evidence type="ECO:0000313" key="2">
    <source>
        <dbReference type="EMBL" id="GHJ85154.1"/>
    </source>
</evidence>
<proteinExistence type="predicted"/>
<comment type="caution">
    <text evidence="2">The sequence shown here is derived from an EMBL/GenBank/DDBJ whole genome shotgun (WGS) entry which is preliminary data.</text>
</comment>
<feature type="compositionally biased region" description="Low complexity" evidence="1">
    <location>
        <begin position="113"/>
        <end position="136"/>
    </location>
</feature>
<keyword evidence="3" id="KW-1185">Reference proteome</keyword>
<reference evidence="2" key="1">
    <citation type="submission" date="2020-07" db="EMBL/GenBank/DDBJ databases">
        <title>Draft Genome Sequence of a Deep-Sea Yeast, Naganishia (Cryptococcus) liquefaciens strain N6.</title>
        <authorList>
            <person name="Han Y.W."/>
            <person name="Kajitani R."/>
            <person name="Morimoto H."/>
            <person name="Parhat M."/>
            <person name="Tsubouchi H."/>
            <person name="Bakenova O."/>
            <person name="Ogata M."/>
            <person name="Argunhan B."/>
            <person name="Aoki R."/>
            <person name="Kajiwara S."/>
            <person name="Itoh T."/>
            <person name="Iwasaki H."/>
        </authorList>
    </citation>
    <scope>NUCLEOTIDE SEQUENCE</scope>
    <source>
        <strain evidence="2">N6</strain>
    </source>
</reference>
<sequence>MPDPKDYATYGSSIAHSYISGGETPGHTGQKIAAQDASQADVHSQLLRQKRLAKTRKEDNTQGPRKPPCPCNDFSPAFGSRNRRLPYPEENLRSFRPPDHNEGSMFRPQPIMSSTSLSSSLGFSSSQGSQGVSNGSRDPDSPAFVGAYSGPIREPIPKGAELAPESRSEMGDNLGAFLGKDWGSYDFEVYPFTGRPYGYSAHSTSPSSASSQAGGAKNVGDLVHPFERVTLPLTLEEMALNTVTTYDPVFGGNRSIFDLSGKEESVN</sequence>
<evidence type="ECO:0000256" key="1">
    <source>
        <dbReference type="SAM" id="MobiDB-lite"/>
    </source>
</evidence>
<organism evidence="2 3">
    <name type="scientific">Naganishia liquefaciens</name>
    <dbReference type="NCBI Taxonomy" id="104408"/>
    <lineage>
        <taxon>Eukaryota</taxon>
        <taxon>Fungi</taxon>
        <taxon>Dikarya</taxon>
        <taxon>Basidiomycota</taxon>
        <taxon>Agaricomycotina</taxon>
        <taxon>Tremellomycetes</taxon>
        <taxon>Filobasidiales</taxon>
        <taxon>Filobasidiaceae</taxon>
        <taxon>Naganishia</taxon>
    </lineage>
</organism>
<feature type="region of interest" description="Disordered" evidence="1">
    <location>
        <begin position="17"/>
        <end position="167"/>
    </location>
</feature>
<gene>
    <name evidence="2" type="ORF">NliqN6_1556</name>
</gene>